<protein>
    <submittedName>
        <fullName evidence="2">Uncharacterized protein</fullName>
    </submittedName>
</protein>
<feature type="region of interest" description="Disordered" evidence="1">
    <location>
        <begin position="313"/>
        <end position="359"/>
    </location>
</feature>
<organism evidence="2 3">
    <name type="scientific">Mizuhopecten yessoensis</name>
    <name type="common">Japanese scallop</name>
    <name type="synonym">Patinopecten yessoensis</name>
    <dbReference type="NCBI Taxonomy" id="6573"/>
    <lineage>
        <taxon>Eukaryota</taxon>
        <taxon>Metazoa</taxon>
        <taxon>Spiralia</taxon>
        <taxon>Lophotrochozoa</taxon>
        <taxon>Mollusca</taxon>
        <taxon>Bivalvia</taxon>
        <taxon>Autobranchia</taxon>
        <taxon>Pteriomorphia</taxon>
        <taxon>Pectinida</taxon>
        <taxon>Pectinoidea</taxon>
        <taxon>Pectinidae</taxon>
        <taxon>Mizuhopecten</taxon>
    </lineage>
</organism>
<feature type="compositionally biased region" description="Low complexity" evidence="1">
    <location>
        <begin position="616"/>
        <end position="627"/>
    </location>
</feature>
<evidence type="ECO:0000313" key="3">
    <source>
        <dbReference type="Proteomes" id="UP000242188"/>
    </source>
</evidence>
<reference evidence="2 3" key="1">
    <citation type="journal article" date="2017" name="Nat. Ecol. Evol.">
        <title>Scallop genome provides insights into evolution of bilaterian karyotype and development.</title>
        <authorList>
            <person name="Wang S."/>
            <person name="Zhang J."/>
            <person name="Jiao W."/>
            <person name="Li J."/>
            <person name="Xun X."/>
            <person name="Sun Y."/>
            <person name="Guo X."/>
            <person name="Huan P."/>
            <person name="Dong B."/>
            <person name="Zhang L."/>
            <person name="Hu X."/>
            <person name="Sun X."/>
            <person name="Wang J."/>
            <person name="Zhao C."/>
            <person name="Wang Y."/>
            <person name="Wang D."/>
            <person name="Huang X."/>
            <person name="Wang R."/>
            <person name="Lv J."/>
            <person name="Li Y."/>
            <person name="Zhang Z."/>
            <person name="Liu B."/>
            <person name="Lu W."/>
            <person name="Hui Y."/>
            <person name="Liang J."/>
            <person name="Zhou Z."/>
            <person name="Hou R."/>
            <person name="Li X."/>
            <person name="Liu Y."/>
            <person name="Li H."/>
            <person name="Ning X."/>
            <person name="Lin Y."/>
            <person name="Zhao L."/>
            <person name="Xing Q."/>
            <person name="Dou J."/>
            <person name="Li Y."/>
            <person name="Mao J."/>
            <person name="Guo H."/>
            <person name="Dou H."/>
            <person name="Li T."/>
            <person name="Mu C."/>
            <person name="Jiang W."/>
            <person name="Fu Q."/>
            <person name="Fu X."/>
            <person name="Miao Y."/>
            <person name="Liu J."/>
            <person name="Yu Q."/>
            <person name="Li R."/>
            <person name="Liao H."/>
            <person name="Li X."/>
            <person name="Kong Y."/>
            <person name="Jiang Z."/>
            <person name="Chourrout D."/>
            <person name="Li R."/>
            <person name="Bao Z."/>
        </authorList>
    </citation>
    <scope>NUCLEOTIDE SEQUENCE [LARGE SCALE GENOMIC DNA]</scope>
    <source>
        <strain evidence="2 3">PY_sf001</strain>
    </source>
</reference>
<feature type="compositionally biased region" description="Polar residues" evidence="1">
    <location>
        <begin position="482"/>
        <end position="503"/>
    </location>
</feature>
<dbReference type="Proteomes" id="UP000242188">
    <property type="component" value="Unassembled WGS sequence"/>
</dbReference>
<dbReference type="AlphaFoldDB" id="A0A210R3E1"/>
<feature type="compositionally biased region" description="Basic and acidic residues" evidence="1">
    <location>
        <begin position="418"/>
        <end position="434"/>
    </location>
</feature>
<evidence type="ECO:0000313" key="2">
    <source>
        <dbReference type="EMBL" id="OWF55472.1"/>
    </source>
</evidence>
<comment type="caution">
    <text evidence="2">The sequence shown here is derived from an EMBL/GenBank/DDBJ whole genome shotgun (WGS) entry which is preliminary data.</text>
</comment>
<sequence length="1040" mass="114258">MIKTSTRSSTKTPMASKSRLPLPQKYSKKSVPTPGSCPKARPAPNFNKIHKDWQDKFETGRVSGKKPCTVPREFEVTRPGTRFTHNGDSDGESLPDFEADQLALETILNDHGVGQNRITGRATVATEKPSAGKMKRSRSAHSIGKRRVFGELACDPEQKQNGRRRSRSAKKALEFSKEFQKSAESEFQPDNQAMESILNETGISVTDNKDQGRFTYAGPAATAGPTQIRQSLYYVPQTDRMSMAKAMTAYQNLLLSKLDSKGAKLQTPTDESVNNVLDRYNHSQQMPKVVQSPFGRTVAAPIRNSIYKSYQIQSNLRSPHPNAPTDKEEMADVNSRTPKRVMTREAQGSSRRAPYSCKSSSKKNVKWADVLNDETSCDVPVAFKKEKVSKKSLFQPLSANDTFVDDYKENSVPGGGEARPEGRGHSDRRDHANGDDATTALQHYSGTAAGDESSQTAATESSPSSVAELAVLSMTHPASLCTSQASTAPRTRHPTQACSTGHGHTSAHLAPPPPSHAQLTTPGITRNQDFYKTFNHGSQDVKGLAKVPCVVPCGPVNPYPGTTAWTGYGDSAANTNRQQLQAIGEKVQLERKIEQKEMAMHTDETEDGQTPQQGETTATEHVTGTTDTQDRVSRFVGHVKRTRKRQSIAELNESISESHVHLQRLEGEITRLQYDGQEEIHQGSGTQETTNIIYHLEMIRKQQEQLVLLEQQLQEQLTGRGHSVTQGQNRTSSECDSLNGNNASKESVARSQGHLTSQGQSTVFSDTMVYSGFENNNVIVNPADIPVSVTSQYTHTDCDTTKQPSSEHRMAPNMGPWMSPIFTPQNQRVAAQSHRAPPSQIITEMSTVSVCGTTPTVRECGAELPCPIDLSHGSRSAVCDSPYQGETLDNLSMPQSPYRTAFCPTTPSIGNTNSAFTSVSGSPLGLGSPFRSLSLKASVMSSPARSSPLRMMRRDEESLLRKVSVRTNERYLEALLDDECALYAYRLQTLRSEEENRMDISNPVARVLSEGDDMHFVPIMEEGPHAISLRENSAFCCYAR</sequence>
<feature type="region of interest" description="Disordered" evidence="1">
    <location>
        <begin position="404"/>
        <end position="436"/>
    </location>
</feature>
<feature type="region of interest" description="Disordered" evidence="1">
    <location>
        <begin position="1"/>
        <end position="47"/>
    </location>
</feature>
<dbReference type="OrthoDB" id="6430699at2759"/>
<name>A0A210R3E1_MIZYE</name>
<gene>
    <name evidence="2" type="ORF">KP79_PYT19522</name>
</gene>
<keyword evidence="3" id="KW-1185">Reference proteome</keyword>
<evidence type="ECO:0000256" key="1">
    <source>
        <dbReference type="SAM" id="MobiDB-lite"/>
    </source>
</evidence>
<feature type="compositionally biased region" description="Polar residues" evidence="1">
    <location>
        <begin position="1"/>
        <end position="15"/>
    </location>
</feature>
<proteinExistence type="predicted"/>
<feature type="region of interest" description="Disordered" evidence="1">
    <location>
        <begin position="482"/>
        <end position="515"/>
    </location>
</feature>
<accession>A0A210R3E1</accession>
<feature type="region of interest" description="Disordered" evidence="1">
    <location>
        <begin position="719"/>
        <end position="759"/>
    </location>
</feature>
<feature type="region of interest" description="Disordered" evidence="1">
    <location>
        <begin position="601"/>
        <end position="627"/>
    </location>
</feature>
<feature type="compositionally biased region" description="Polar residues" evidence="1">
    <location>
        <begin position="723"/>
        <end position="759"/>
    </location>
</feature>
<dbReference type="EMBL" id="NEDP02000657">
    <property type="protein sequence ID" value="OWF55472.1"/>
    <property type="molecule type" value="Genomic_DNA"/>
</dbReference>